<dbReference type="EC" id="1.-.-.-" evidence="3"/>
<sequence>MTIQDKTIVVTGAGNGVGRELTLQLLAHGAKVACVDINASGLAETLRIAEAYKERVSVFQADITDSGAIGEIVGKIIEQFGAVDALINNAGIIHSFLHVEDMNTAAIERVMRVNFFGTLNMIKAFLPYLQMQPSSYIVNLSSAGALAPMPGETAYGASKAAVRLLTEGLRYELHDSGVRVMAVFPGGINTNIIQNSDVRVASSIDQLRARLAFLLLSPQKVAKRVIRGIKRNQTRLVLGIDAVIMDVFCRISPTFAPRFLYRVIDTILAPHVKAGEPAAEK</sequence>
<reference evidence="3" key="1">
    <citation type="submission" date="2019-08" db="EMBL/GenBank/DDBJ databases">
        <authorList>
            <person name="Kucharzyk K."/>
            <person name="Murdoch R.W."/>
            <person name="Higgins S."/>
            <person name="Loffler F."/>
        </authorList>
    </citation>
    <scope>NUCLEOTIDE SEQUENCE</scope>
</reference>
<protein>
    <submittedName>
        <fullName evidence="3">Putative oxidoreductase SadH</fullName>
        <ecNumber evidence="3">1.-.-.-</ecNumber>
    </submittedName>
</protein>
<dbReference type="InterPro" id="IPR020904">
    <property type="entry name" value="Sc_DH/Rdtase_CS"/>
</dbReference>
<evidence type="ECO:0000256" key="1">
    <source>
        <dbReference type="ARBA" id="ARBA00006484"/>
    </source>
</evidence>
<dbReference type="AlphaFoldDB" id="A0A644YEM1"/>
<dbReference type="PANTHER" id="PTHR44196">
    <property type="entry name" value="DEHYDROGENASE/REDUCTASE SDR FAMILY MEMBER 7B"/>
    <property type="match status" value="1"/>
</dbReference>
<dbReference type="Pfam" id="PF00106">
    <property type="entry name" value="adh_short"/>
    <property type="match status" value="1"/>
</dbReference>
<dbReference type="GO" id="GO:0016020">
    <property type="term" value="C:membrane"/>
    <property type="evidence" value="ECO:0007669"/>
    <property type="project" value="TreeGrafter"/>
</dbReference>
<gene>
    <name evidence="3" type="primary">sadH_3</name>
    <name evidence="3" type="ORF">SDC9_73451</name>
</gene>
<dbReference type="PROSITE" id="PS00061">
    <property type="entry name" value="ADH_SHORT"/>
    <property type="match status" value="1"/>
</dbReference>
<accession>A0A644YEM1</accession>
<dbReference type="PRINTS" id="PR00080">
    <property type="entry name" value="SDRFAMILY"/>
</dbReference>
<evidence type="ECO:0000313" key="3">
    <source>
        <dbReference type="EMBL" id="MPM26946.1"/>
    </source>
</evidence>
<dbReference type="InterPro" id="IPR036291">
    <property type="entry name" value="NAD(P)-bd_dom_sf"/>
</dbReference>
<name>A0A644YEM1_9ZZZZ</name>
<evidence type="ECO:0000256" key="2">
    <source>
        <dbReference type="ARBA" id="ARBA00023002"/>
    </source>
</evidence>
<proteinExistence type="inferred from homology"/>
<dbReference type="PANTHER" id="PTHR44196:SF1">
    <property type="entry name" value="DEHYDROGENASE_REDUCTASE SDR FAMILY MEMBER 7B"/>
    <property type="match status" value="1"/>
</dbReference>
<comment type="caution">
    <text evidence="3">The sequence shown here is derived from an EMBL/GenBank/DDBJ whole genome shotgun (WGS) entry which is preliminary data.</text>
</comment>
<dbReference type="EMBL" id="VSSQ01004867">
    <property type="protein sequence ID" value="MPM26946.1"/>
    <property type="molecule type" value="Genomic_DNA"/>
</dbReference>
<comment type="similarity">
    <text evidence="1">Belongs to the short-chain dehydrogenases/reductases (SDR) family.</text>
</comment>
<dbReference type="PRINTS" id="PR00081">
    <property type="entry name" value="GDHRDH"/>
</dbReference>
<dbReference type="GO" id="GO:0016491">
    <property type="term" value="F:oxidoreductase activity"/>
    <property type="evidence" value="ECO:0007669"/>
    <property type="project" value="UniProtKB-KW"/>
</dbReference>
<organism evidence="3">
    <name type="scientific">bioreactor metagenome</name>
    <dbReference type="NCBI Taxonomy" id="1076179"/>
    <lineage>
        <taxon>unclassified sequences</taxon>
        <taxon>metagenomes</taxon>
        <taxon>ecological metagenomes</taxon>
    </lineage>
</organism>
<keyword evidence="2 3" id="KW-0560">Oxidoreductase</keyword>
<dbReference type="Gene3D" id="3.40.50.720">
    <property type="entry name" value="NAD(P)-binding Rossmann-like Domain"/>
    <property type="match status" value="1"/>
</dbReference>
<dbReference type="InterPro" id="IPR002347">
    <property type="entry name" value="SDR_fam"/>
</dbReference>
<dbReference type="SUPFAM" id="SSF51735">
    <property type="entry name" value="NAD(P)-binding Rossmann-fold domains"/>
    <property type="match status" value="1"/>
</dbReference>